<proteinExistence type="predicted"/>
<name>F5YLP9_TREPZ</name>
<dbReference type="KEGG" id="tpi:TREPR_3182"/>
<organism evidence="2 3">
    <name type="scientific">Treponema primitia (strain ATCC BAA-887 / DSM 12427 / ZAS-2)</name>
    <dbReference type="NCBI Taxonomy" id="545694"/>
    <lineage>
        <taxon>Bacteria</taxon>
        <taxon>Pseudomonadati</taxon>
        <taxon>Spirochaetota</taxon>
        <taxon>Spirochaetia</taxon>
        <taxon>Spirochaetales</taxon>
        <taxon>Treponemataceae</taxon>
        <taxon>Treponema</taxon>
    </lineage>
</organism>
<gene>
    <name evidence="2" type="ordered locus">TREPR_3182</name>
</gene>
<dbReference type="HOGENOM" id="CLU_045973_0_0_12"/>
<feature type="transmembrane region" description="Helical" evidence="1">
    <location>
        <begin position="29"/>
        <end position="50"/>
    </location>
</feature>
<dbReference type="STRING" id="545694.TREPR_3182"/>
<evidence type="ECO:0000256" key="1">
    <source>
        <dbReference type="SAM" id="Phobius"/>
    </source>
</evidence>
<keyword evidence="2" id="KW-0808">Transferase</keyword>
<reference evidence="2 3" key="2">
    <citation type="journal article" date="2011" name="ISME J.">
        <title>RNA-seq reveals cooperative metabolic interactions between two termite-gut spirochete species in co-culture.</title>
        <authorList>
            <person name="Rosenthal A.Z."/>
            <person name="Matson E.G."/>
            <person name="Eldar A."/>
            <person name="Leadbetter J.R."/>
        </authorList>
    </citation>
    <scope>NUCLEOTIDE SEQUENCE [LARGE SCALE GENOMIC DNA]</scope>
    <source>
        <strain evidence="3">ATCC BAA-887 / DSM 12427 / ZAS-2</strain>
    </source>
</reference>
<dbReference type="GO" id="GO:0016746">
    <property type="term" value="F:acyltransferase activity"/>
    <property type="evidence" value="ECO:0007669"/>
    <property type="project" value="UniProtKB-KW"/>
</dbReference>
<protein>
    <submittedName>
        <fullName evidence="2">Putative acyltransferase domain protein</fullName>
    </submittedName>
</protein>
<keyword evidence="1" id="KW-1133">Transmembrane helix</keyword>
<dbReference type="Proteomes" id="UP000009223">
    <property type="component" value="Chromosome"/>
</dbReference>
<accession>F5YLP9</accession>
<dbReference type="OrthoDB" id="355720at2"/>
<dbReference type="EMBL" id="CP001843">
    <property type="protein sequence ID" value="AEF85280.1"/>
    <property type="molecule type" value="Genomic_DNA"/>
</dbReference>
<keyword evidence="1" id="KW-0812">Transmembrane</keyword>
<keyword evidence="1" id="KW-0472">Membrane</keyword>
<evidence type="ECO:0000313" key="2">
    <source>
        <dbReference type="EMBL" id="AEF85280.1"/>
    </source>
</evidence>
<dbReference type="eggNOG" id="COG0204">
    <property type="taxonomic scope" value="Bacteria"/>
</dbReference>
<sequence length="456" mass="52524">MYKPYTMPVIQAFPDIKVSEPNFSKLITFLMKILMRPYLFLFFGVARVFLGGKKHFFGAFERALRGDTRCIMAFRHPNGGEPQLLTWFILFRLGALAKKEGIAFAKRPRALFIYGYEVLRWGGWVARLVMPGLGAMPIYHAKIDSQGLGRIYQDLLSGPYPLAMAPEGQVTYNVERVLNLEQGTMRIGFSVAERLIQAGKSFPVEILPVSIHFRYGIWGKICLKWLMKRIEKFTGFSALYKKEEVPDFTTRLRNCRDYLIAKNESRYGIARDENRTVPDRITLIIEAGLRRAEQILGIKPTSGETISRLYLIRQICWDRIFLPGRDTLKGLPRLERAQLDLAAGEAWHACRHTEVVDFIWYFHSALPEENAPLHEKIEFAQNLWDFANRTMGGSYATRNINIYPRRVIIQAAAPINLTERLPAYQKDRKATIQTAMDDLLQSYLNCIKEVNETEKE</sequence>
<evidence type="ECO:0000313" key="3">
    <source>
        <dbReference type="Proteomes" id="UP000009223"/>
    </source>
</evidence>
<keyword evidence="3" id="KW-1185">Reference proteome</keyword>
<dbReference type="AlphaFoldDB" id="F5YLP9"/>
<keyword evidence="2" id="KW-0012">Acyltransferase</keyword>
<reference evidence="3" key="1">
    <citation type="submission" date="2009-12" db="EMBL/GenBank/DDBJ databases">
        <title>Complete sequence of Treponema primitia strain ZAS-2.</title>
        <authorList>
            <person name="Tetu S.G."/>
            <person name="Matson E."/>
            <person name="Ren Q."/>
            <person name="Seshadri R."/>
            <person name="Elbourne L."/>
            <person name="Hassan K.A."/>
            <person name="Durkin A."/>
            <person name="Radune D."/>
            <person name="Mohamoud Y."/>
            <person name="Shay R."/>
            <person name="Jin S."/>
            <person name="Zhang X."/>
            <person name="Lucey K."/>
            <person name="Ballor N.R."/>
            <person name="Ottesen E."/>
            <person name="Rosenthal R."/>
            <person name="Allen A."/>
            <person name="Leadbetter J.R."/>
            <person name="Paulsen I.T."/>
        </authorList>
    </citation>
    <scope>NUCLEOTIDE SEQUENCE [LARGE SCALE GENOMIC DNA]</scope>
    <source>
        <strain evidence="3">ATCC BAA-887 / DSM 12427 / ZAS-2</strain>
    </source>
</reference>